<gene>
    <name evidence="2" type="ORF">G6N73_32290</name>
</gene>
<evidence type="ECO:0000259" key="1">
    <source>
        <dbReference type="Pfam" id="PF02371"/>
    </source>
</evidence>
<dbReference type="GO" id="GO:0003677">
    <property type="term" value="F:DNA binding"/>
    <property type="evidence" value="ECO:0007669"/>
    <property type="project" value="InterPro"/>
</dbReference>
<dbReference type="GO" id="GO:0004803">
    <property type="term" value="F:transposase activity"/>
    <property type="evidence" value="ECO:0007669"/>
    <property type="project" value="InterPro"/>
</dbReference>
<dbReference type="InterPro" id="IPR047650">
    <property type="entry name" value="Transpos_IS110"/>
</dbReference>
<sequence>MYGIGPITASVLAATVANPSAFSSGRQFAAWLGLVPRQKSTGGKDRLAKSQRLAISR</sequence>
<evidence type="ECO:0000313" key="3">
    <source>
        <dbReference type="Proteomes" id="UP001642900"/>
    </source>
</evidence>
<name>A0A6G4WLF9_9HYPH</name>
<evidence type="ECO:0000313" key="2">
    <source>
        <dbReference type="EMBL" id="NGO55652.1"/>
    </source>
</evidence>
<feature type="domain" description="Transposase IS116/IS110/IS902 C-terminal" evidence="1">
    <location>
        <begin position="1"/>
        <end position="49"/>
    </location>
</feature>
<accession>A0A6G4WLF9</accession>
<protein>
    <submittedName>
        <fullName evidence="2">IS110 family transposase</fullName>
    </submittedName>
</protein>
<dbReference type="PANTHER" id="PTHR33055">
    <property type="entry name" value="TRANSPOSASE FOR INSERTION SEQUENCE ELEMENT IS1111A"/>
    <property type="match status" value="1"/>
</dbReference>
<reference evidence="2 3" key="1">
    <citation type="submission" date="2020-02" db="EMBL/GenBank/DDBJ databases">
        <title>Genome sequence of strain CCNWXJ40-4.</title>
        <authorList>
            <person name="Gao J."/>
            <person name="Sun J."/>
        </authorList>
    </citation>
    <scope>NUCLEOTIDE SEQUENCE [LARGE SCALE GENOMIC DNA]</scope>
    <source>
        <strain evidence="2 3">CCNWXJ 40-4</strain>
    </source>
</reference>
<dbReference type="Pfam" id="PF02371">
    <property type="entry name" value="Transposase_20"/>
    <property type="match status" value="1"/>
</dbReference>
<comment type="caution">
    <text evidence="2">The sequence shown here is derived from an EMBL/GenBank/DDBJ whole genome shotgun (WGS) entry which is preliminary data.</text>
</comment>
<organism evidence="2 3">
    <name type="scientific">Allomesorhizobium camelthorni</name>
    <dbReference type="NCBI Taxonomy" id="475069"/>
    <lineage>
        <taxon>Bacteria</taxon>
        <taxon>Pseudomonadati</taxon>
        <taxon>Pseudomonadota</taxon>
        <taxon>Alphaproteobacteria</taxon>
        <taxon>Hyphomicrobiales</taxon>
        <taxon>Phyllobacteriaceae</taxon>
        <taxon>Allomesorhizobium</taxon>
    </lineage>
</organism>
<proteinExistence type="predicted"/>
<dbReference type="RefSeq" id="WP_165034001.1">
    <property type="nucleotide sequence ID" value="NZ_JAAKZF010000116.1"/>
</dbReference>
<dbReference type="InterPro" id="IPR003346">
    <property type="entry name" value="Transposase_20"/>
</dbReference>
<dbReference type="AlphaFoldDB" id="A0A6G4WLF9"/>
<dbReference type="GO" id="GO:0006313">
    <property type="term" value="P:DNA transposition"/>
    <property type="evidence" value="ECO:0007669"/>
    <property type="project" value="InterPro"/>
</dbReference>
<keyword evidence="3" id="KW-1185">Reference proteome</keyword>
<dbReference type="EMBL" id="JAAKZF010000116">
    <property type="protein sequence ID" value="NGO55652.1"/>
    <property type="molecule type" value="Genomic_DNA"/>
</dbReference>
<dbReference type="PANTHER" id="PTHR33055:SF3">
    <property type="entry name" value="PUTATIVE TRANSPOSASE FOR IS117-RELATED"/>
    <property type="match status" value="1"/>
</dbReference>
<dbReference type="Proteomes" id="UP001642900">
    <property type="component" value="Unassembled WGS sequence"/>
</dbReference>